<reference evidence="2" key="2">
    <citation type="submission" date="2020-09" db="EMBL/GenBank/DDBJ databases">
        <authorList>
            <person name="Sun Q."/>
            <person name="Kim S."/>
        </authorList>
    </citation>
    <scope>NUCLEOTIDE SEQUENCE</scope>
    <source>
        <strain evidence="2">KCTC 32182</strain>
    </source>
</reference>
<dbReference type="GO" id="GO:0035438">
    <property type="term" value="F:cyclic-di-GMP binding"/>
    <property type="evidence" value="ECO:0007669"/>
    <property type="project" value="InterPro"/>
</dbReference>
<dbReference type="InterPro" id="IPR009875">
    <property type="entry name" value="PilZ_domain"/>
</dbReference>
<gene>
    <name evidence="2" type="primary">pilZ</name>
    <name evidence="2" type="ORF">GCM10011289_33550</name>
</gene>
<comment type="caution">
    <text evidence="2">The sequence shown here is derived from an EMBL/GenBank/DDBJ whole genome shotgun (WGS) entry which is preliminary data.</text>
</comment>
<dbReference type="Gene3D" id="2.40.10.220">
    <property type="entry name" value="predicted glycosyltransferase like domains"/>
    <property type="match status" value="1"/>
</dbReference>
<sequence>MSDATYPTPAVLSLALRDRDELYASYMPFVPNGGLFVPTAQTIALGRDVLLEVTLPDGQDRLELPGTVVWITPSGAHNGREPGLGVAFRDVEATRLARRHIETLLGGVLNSSRPTHTV</sequence>
<evidence type="ECO:0000313" key="3">
    <source>
        <dbReference type="Proteomes" id="UP000645257"/>
    </source>
</evidence>
<dbReference type="Proteomes" id="UP000645257">
    <property type="component" value="Unassembled WGS sequence"/>
</dbReference>
<keyword evidence="3" id="KW-1185">Reference proteome</keyword>
<dbReference type="EMBL" id="BMYX01000024">
    <property type="protein sequence ID" value="GGY27413.1"/>
    <property type="molecule type" value="Genomic_DNA"/>
</dbReference>
<name>A0A918P6Q2_9NEIS</name>
<proteinExistence type="predicted"/>
<feature type="domain" description="PilZ" evidence="1">
    <location>
        <begin position="9"/>
        <end position="105"/>
    </location>
</feature>
<protein>
    <submittedName>
        <fullName evidence="2">Type IV fimbriae assembly protein</fullName>
    </submittedName>
</protein>
<dbReference type="RefSeq" id="WP_189536464.1">
    <property type="nucleotide sequence ID" value="NZ_BMYX01000024.1"/>
</dbReference>
<evidence type="ECO:0000259" key="1">
    <source>
        <dbReference type="Pfam" id="PF07238"/>
    </source>
</evidence>
<dbReference type="Pfam" id="PF07238">
    <property type="entry name" value="PilZ"/>
    <property type="match status" value="1"/>
</dbReference>
<dbReference type="AlphaFoldDB" id="A0A918P6Q2"/>
<reference evidence="2" key="1">
    <citation type="journal article" date="2014" name="Int. J. Syst. Evol. Microbiol.">
        <title>Complete genome sequence of Corynebacterium casei LMG S-19264T (=DSM 44701T), isolated from a smear-ripened cheese.</title>
        <authorList>
            <consortium name="US DOE Joint Genome Institute (JGI-PGF)"/>
            <person name="Walter F."/>
            <person name="Albersmeier A."/>
            <person name="Kalinowski J."/>
            <person name="Ruckert C."/>
        </authorList>
    </citation>
    <scope>NUCLEOTIDE SEQUENCE</scope>
    <source>
        <strain evidence="2">KCTC 32182</strain>
    </source>
</reference>
<evidence type="ECO:0000313" key="2">
    <source>
        <dbReference type="EMBL" id="GGY27413.1"/>
    </source>
</evidence>
<organism evidence="2 3">
    <name type="scientific">Paludibacterium paludis</name>
    <dbReference type="NCBI Taxonomy" id="1225769"/>
    <lineage>
        <taxon>Bacteria</taxon>
        <taxon>Pseudomonadati</taxon>
        <taxon>Pseudomonadota</taxon>
        <taxon>Betaproteobacteria</taxon>
        <taxon>Neisseriales</taxon>
        <taxon>Chromobacteriaceae</taxon>
        <taxon>Paludibacterium</taxon>
    </lineage>
</organism>
<accession>A0A918P6Q2</accession>